<evidence type="ECO:0008006" key="9">
    <source>
        <dbReference type="Google" id="ProtNLM"/>
    </source>
</evidence>
<dbReference type="Proteomes" id="UP001208570">
    <property type="component" value="Unassembled WGS sequence"/>
</dbReference>
<protein>
    <recommendedName>
        <fullName evidence="9">U4/U6.U5 tri-snRNP-associated protein 1</fullName>
    </recommendedName>
</protein>
<dbReference type="GO" id="GO:0045292">
    <property type="term" value="P:mRNA cis splicing, via spliceosome"/>
    <property type="evidence" value="ECO:0007669"/>
    <property type="project" value="TreeGrafter"/>
</dbReference>
<gene>
    <name evidence="7" type="ORF">LSH36_94g05047</name>
</gene>
<feature type="compositionally biased region" description="Basic residues" evidence="6">
    <location>
        <begin position="40"/>
        <end position="52"/>
    </location>
</feature>
<comment type="caution">
    <text evidence="7">The sequence shown here is derived from an EMBL/GenBank/DDBJ whole genome shotgun (WGS) entry which is preliminary data.</text>
</comment>
<sequence length="699" mass="80635">MGSSKKNKEKDREHKRKRRHHSRSRSRSRERDVRIDRDRRDRRKKDEKKRKREYSPTADQQFARPPPKNSNDNRDVPESDVKESLSLSISDTNKIRAKLGLKPLDVPGSSGKDGDDSKSSKKEDVHVPPTNLSDVKKTEDLREKMLQMKEKRRINKKLGMVKTLAGTDSDDEDTLAWVLKNRKIQDEREKAAKQAKMLEEMDAEFGVGELIENEFKPQKKYTAKELAGLKVEHDQEKFGEGQTVILTLKDKGVLDEDEDTLINVNIKDEERAQRYKENKKKKLDYNPYDEEFDQYGTLKPKEILDKYDEEIHGKKIESFQLGRGGKYDAEQDKRMEEIKRELAARGEALTLPPPKLASEFYTESEMASFNKVKKKTRKLRKKQKAVTADDLLPLPGDQGQDLAKKYRKVKKEADQEEGEIMDIEAQKDGATKTEPSIPDSDFGLDDDLVQVAIEEEKAALELELVLERTRKLKQKKLVKDRGKMLADTIVKQEPEEEVTSSELQGNSGTMVLNATSEFCRTLGEIPTYGVHGAKMEEEDELMDFEKELVTQPHEETEDEHKLGWQQVEIDTRPVEIKEEDKAVLDDEPVVTDGLAAALELACKKGYLDKTLKKPVSAPKHVHLQAKNYSIEDKRYDDLDEKFRKRDRYMGGVVTDFKEKNAYKPDVKLEYIDEAGRIMNPKEAFRYKYGVLEMRVGNRQ</sequence>
<dbReference type="Pfam" id="PF03343">
    <property type="entry name" value="SART-1"/>
    <property type="match status" value="1"/>
</dbReference>
<evidence type="ECO:0000256" key="4">
    <source>
        <dbReference type="ARBA" id="ARBA00023187"/>
    </source>
</evidence>
<dbReference type="GO" id="GO:0000481">
    <property type="term" value="P:maturation of 5S rRNA"/>
    <property type="evidence" value="ECO:0007669"/>
    <property type="project" value="TreeGrafter"/>
</dbReference>
<keyword evidence="8" id="KW-1185">Reference proteome</keyword>
<dbReference type="InterPro" id="IPR045347">
    <property type="entry name" value="HIND"/>
</dbReference>
<evidence type="ECO:0000256" key="1">
    <source>
        <dbReference type="ARBA" id="ARBA00004123"/>
    </source>
</evidence>
<feature type="compositionally biased region" description="Basic residues" evidence="6">
    <location>
        <begin position="13"/>
        <end position="26"/>
    </location>
</feature>
<dbReference type="PANTHER" id="PTHR14152:SF5">
    <property type="entry name" value="U4_U6.U5 TRI-SNRNP-ASSOCIATED PROTEIN 1"/>
    <property type="match status" value="1"/>
</dbReference>
<feature type="compositionally biased region" description="Polar residues" evidence="6">
    <location>
        <begin position="500"/>
        <end position="509"/>
    </location>
</feature>
<organism evidence="7 8">
    <name type="scientific">Paralvinella palmiformis</name>
    <dbReference type="NCBI Taxonomy" id="53620"/>
    <lineage>
        <taxon>Eukaryota</taxon>
        <taxon>Metazoa</taxon>
        <taxon>Spiralia</taxon>
        <taxon>Lophotrochozoa</taxon>
        <taxon>Annelida</taxon>
        <taxon>Polychaeta</taxon>
        <taxon>Sedentaria</taxon>
        <taxon>Canalipalpata</taxon>
        <taxon>Terebellida</taxon>
        <taxon>Terebelliformia</taxon>
        <taxon>Alvinellidae</taxon>
        <taxon>Paralvinella</taxon>
    </lineage>
</organism>
<evidence type="ECO:0000256" key="5">
    <source>
        <dbReference type="ARBA" id="ARBA00023242"/>
    </source>
</evidence>
<feature type="compositionally biased region" description="Basic and acidic residues" evidence="6">
    <location>
        <begin position="1"/>
        <end position="12"/>
    </location>
</feature>
<dbReference type="InterPro" id="IPR005011">
    <property type="entry name" value="SNU66/SART1"/>
</dbReference>
<reference evidence="7" key="1">
    <citation type="journal article" date="2023" name="Mol. Biol. Evol.">
        <title>Third-Generation Sequencing Reveals the Adaptive Role of the Epigenome in Three Deep-Sea Polychaetes.</title>
        <authorList>
            <person name="Perez M."/>
            <person name="Aroh O."/>
            <person name="Sun Y."/>
            <person name="Lan Y."/>
            <person name="Juniper S.K."/>
            <person name="Young C.R."/>
            <person name="Angers B."/>
            <person name="Qian P.Y."/>
        </authorList>
    </citation>
    <scope>NUCLEOTIDE SEQUENCE</scope>
    <source>
        <strain evidence="7">P08H-3</strain>
    </source>
</reference>
<evidence type="ECO:0000256" key="3">
    <source>
        <dbReference type="ARBA" id="ARBA00022664"/>
    </source>
</evidence>
<dbReference type="EMBL" id="JAODUP010000094">
    <property type="protein sequence ID" value="KAK2162666.1"/>
    <property type="molecule type" value="Genomic_DNA"/>
</dbReference>
<keyword evidence="5" id="KW-0539">Nucleus</keyword>
<keyword evidence="3" id="KW-0507">mRNA processing</keyword>
<proteinExistence type="inferred from homology"/>
<feature type="region of interest" description="Disordered" evidence="6">
    <location>
        <begin position="488"/>
        <end position="509"/>
    </location>
</feature>
<evidence type="ECO:0000313" key="8">
    <source>
        <dbReference type="Proteomes" id="UP001208570"/>
    </source>
</evidence>
<comment type="similarity">
    <text evidence="2">Belongs to the SNU66/SART1 family.</text>
</comment>
<dbReference type="PANTHER" id="PTHR14152">
    <property type="entry name" value="SQUAMOUS CELL CARCINOMA ANTIGEN RECOGNISED BY CYTOTOXIC T LYMPHOCYTES"/>
    <property type="match status" value="1"/>
</dbReference>
<feature type="region of interest" description="Disordered" evidence="6">
    <location>
        <begin position="410"/>
        <end position="443"/>
    </location>
</feature>
<dbReference type="Pfam" id="PF19252">
    <property type="entry name" value="HIND"/>
    <property type="match status" value="1"/>
</dbReference>
<keyword evidence="4" id="KW-0508">mRNA splicing</keyword>
<feature type="compositionally biased region" description="Basic and acidic residues" evidence="6">
    <location>
        <begin position="112"/>
        <end position="126"/>
    </location>
</feature>
<name>A0AAD9K172_9ANNE</name>
<feature type="compositionally biased region" description="Basic and acidic residues" evidence="6">
    <location>
        <begin position="71"/>
        <end position="83"/>
    </location>
</feature>
<evidence type="ECO:0000256" key="2">
    <source>
        <dbReference type="ARBA" id="ARBA00006076"/>
    </source>
</evidence>
<dbReference type="GO" id="GO:0046540">
    <property type="term" value="C:U4/U6 x U5 tri-snRNP complex"/>
    <property type="evidence" value="ECO:0007669"/>
    <property type="project" value="InterPro"/>
</dbReference>
<dbReference type="AlphaFoldDB" id="A0AAD9K172"/>
<accession>A0AAD9K172</accession>
<feature type="region of interest" description="Disordered" evidence="6">
    <location>
        <begin position="1"/>
        <end position="140"/>
    </location>
</feature>
<comment type="subcellular location">
    <subcellularLocation>
        <location evidence="1">Nucleus</location>
    </subcellularLocation>
</comment>
<feature type="compositionally biased region" description="Basic and acidic residues" evidence="6">
    <location>
        <begin position="27"/>
        <end position="39"/>
    </location>
</feature>
<evidence type="ECO:0000313" key="7">
    <source>
        <dbReference type="EMBL" id="KAK2162666.1"/>
    </source>
</evidence>
<evidence type="ECO:0000256" key="6">
    <source>
        <dbReference type="SAM" id="MobiDB-lite"/>
    </source>
</evidence>